<dbReference type="OrthoDB" id="10008972at2"/>
<feature type="signal peptide" evidence="2">
    <location>
        <begin position="1"/>
        <end position="28"/>
    </location>
</feature>
<sequence length="199" mass="20435">MSPNNYIFALGLALVAIALCLMPTCLVAATVADSNVSHVEALNQPVNVAAELVALVSLLGLGIGMALSTKDKSLENTKALPASATTVAGDGFNLGHGSRGDFTAQCELEIEAPVLTTGELPDSQTMIYHVYHATASDYSNEALLYGNVITQTGAGGAGAAAQTKQVRLPLDVNPYVRVKAVKSGAGSAAAKSMTTRLVF</sequence>
<feature type="chain" id="PRO_5015599361" evidence="2">
    <location>
        <begin position="29"/>
        <end position="199"/>
    </location>
</feature>
<dbReference type="Proteomes" id="UP000240009">
    <property type="component" value="Unassembled WGS sequence"/>
</dbReference>
<reference evidence="3 4" key="1">
    <citation type="submission" date="2018-02" db="EMBL/GenBank/DDBJ databases">
        <title>Comparative genomes isolates from brazilian mangrove.</title>
        <authorList>
            <person name="Araujo J.E."/>
            <person name="Taketani R.G."/>
            <person name="Silva M.C.P."/>
            <person name="Loureco M.V."/>
            <person name="Andreote F.D."/>
        </authorList>
    </citation>
    <scope>NUCLEOTIDE SEQUENCE [LARGE SCALE GENOMIC DNA]</scope>
    <source>
        <strain evidence="3 4">HEX-2 MGV</strain>
    </source>
</reference>
<proteinExistence type="predicted"/>
<dbReference type="RefSeq" id="WP_105350760.1">
    <property type="nucleotide sequence ID" value="NZ_PUIA01000016.1"/>
</dbReference>
<comment type="caution">
    <text evidence="3">The sequence shown here is derived from an EMBL/GenBank/DDBJ whole genome shotgun (WGS) entry which is preliminary data.</text>
</comment>
<accession>A0A2S8G4G8</accession>
<keyword evidence="1" id="KW-0472">Membrane</keyword>
<evidence type="ECO:0000256" key="2">
    <source>
        <dbReference type="SAM" id="SignalP"/>
    </source>
</evidence>
<organism evidence="3 4">
    <name type="scientific">Blastopirellula marina</name>
    <dbReference type="NCBI Taxonomy" id="124"/>
    <lineage>
        <taxon>Bacteria</taxon>
        <taxon>Pseudomonadati</taxon>
        <taxon>Planctomycetota</taxon>
        <taxon>Planctomycetia</taxon>
        <taxon>Pirellulales</taxon>
        <taxon>Pirellulaceae</taxon>
        <taxon>Blastopirellula</taxon>
    </lineage>
</organism>
<feature type="transmembrane region" description="Helical" evidence="1">
    <location>
        <begin position="52"/>
        <end position="69"/>
    </location>
</feature>
<keyword evidence="1" id="KW-1133">Transmembrane helix</keyword>
<evidence type="ECO:0000313" key="3">
    <source>
        <dbReference type="EMBL" id="PQO39349.1"/>
    </source>
</evidence>
<gene>
    <name evidence="3" type="ORF">C5Y96_05705</name>
</gene>
<dbReference type="EMBL" id="PUIA01000016">
    <property type="protein sequence ID" value="PQO39349.1"/>
    <property type="molecule type" value="Genomic_DNA"/>
</dbReference>
<protein>
    <submittedName>
        <fullName evidence="3">Uncharacterized protein</fullName>
    </submittedName>
</protein>
<keyword evidence="2" id="KW-0732">Signal</keyword>
<keyword evidence="1" id="KW-0812">Transmembrane</keyword>
<dbReference type="AlphaFoldDB" id="A0A2S8G4G8"/>
<evidence type="ECO:0000256" key="1">
    <source>
        <dbReference type="SAM" id="Phobius"/>
    </source>
</evidence>
<evidence type="ECO:0000313" key="4">
    <source>
        <dbReference type="Proteomes" id="UP000240009"/>
    </source>
</evidence>
<name>A0A2S8G4G8_9BACT</name>